<reference evidence="3" key="1">
    <citation type="submission" date="2021-01" db="EMBL/GenBank/DDBJ databases">
        <authorList>
            <person name="Corre E."/>
            <person name="Pelletier E."/>
            <person name="Niang G."/>
            <person name="Scheremetjew M."/>
            <person name="Finn R."/>
            <person name="Kale V."/>
            <person name="Holt S."/>
            <person name="Cochrane G."/>
            <person name="Meng A."/>
            <person name="Brown T."/>
            <person name="Cohen L."/>
        </authorList>
    </citation>
    <scope>NUCLEOTIDE SEQUENCE</scope>
    <source>
        <strain evidence="3">E4-10</strain>
    </source>
</reference>
<feature type="compositionally biased region" description="Low complexity" evidence="1">
    <location>
        <begin position="1176"/>
        <end position="1185"/>
    </location>
</feature>
<feature type="compositionally biased region" description="Basic and acidic residues" evidence="1">
    <location>
        <begin position="1086"/>
        <end position="1103"/>
    </location>
</feature>
<feature type="compositionally biased region" description="Low complexity" evidence="1">
    <location>
        <begin position="396"/>
        <end position="414"/>
    </location>
</feature>
<feature type="region of interest" description="Disordered" evidence="1">
    <location>
        <begin position="1435"/>
        <end position="1496"/>
    </location>
</feature>
<protein>
    <recommendedName>
        <fullName evidence="2">AAA+ ATPase domain-containing protein</fullName>
    </recommendedName>
</protein>
<organism evidence="3">
    <name type="scientific">Cafeteria roenbergensis</name>
    <name type="common">Marine flagellate</name>
    <dbReference type="NCBI Taxonomy" id="33653"/>
    <lineage>
        <taxon>Eukaryota</taxon>
        <taxon>Sar</taxon>
        <taxon>Stramenopiles</taxon>
        <taxon>Bigyra</taxon>
        <taxon>Opalozoa</taxon>
        <taxon>Bicosoecida</taxon>
        <taxon>Cafeteriaceae</taxon>
        <taxon>Cafeteria</taxon>
    </lineage>
</organism>
<dbReference type="Pfam" id="PF13516">
    <property type="entry name" value="LRR_6"/>
    <property type="match status" value="2"/>
</dbReference>
<feature type="region of interest" description="Disordered" evidence="1">
    <location>
        <begin position="379"/>
        <end position="512"/>
    </location>
</feature>
<gene>
    <name evidence="3" type="ORF">CROE0942_LOCUS13937</name>
</gene>
<feature type="region of interest" description="Disordered" evidence="1">
    <location>
        <begin position="168"/>
        <end position="210"/>
    </location>
</feature>
<feature type="compositionally biased region" description="Low complexity" evidence="1">
    <location>
        <begin position="1458"/>
        <end position="1478"/>
    </location>
</feature>
<dbReference type="InterPro" id="IPR052394">
    <property type="entry name" value="LRR-containing"/>
</dbReference>
<accession>A0A7S0K5D1</accession>
<feature type="compositionally biased region" description="Low complexity" evidence="1">
    <location>
        <begin position="178"/>
        <end position="187"/>
    </location>
</feature>
<evidence type="ECO:0000256" key="1">
    <source>
        <dbReference type="SAM" id="MobiDB-lite"/>
    </source>
</evidence>
<feature type="domain" description="AAA+ ATPase" evidence="2">
    <location>
        <begin position="985"/>
        <end position="1297"/>
    </location>
</feature>
<dbReference type="SUPFAM" id="SSF52047">
    <property type="entry name" value="RNI-like"/>
    <property type="match status" value="1"/>
</dbReference>
<dbReference type="InterPro" id="IPR032675">
    <property type="entry name" value="LRR_dom_sf"/>
</dbReference>
<dbReference type="PANTHER" id="PTHR24114">
    <property type="entry name" value="LEUCINE RICH REPEAT FAMILY PROTEIN"/>
    <property type="match status" value="1"/>
</dbReference>
<feature type="region of interest" description="Disordered" evidence="1">
    <location>
        <begin position="848"/>
        <end position="874"/>
    </location>
</feature>
<feature type="region of interest" description="Disordered" evidence="1">
    <location>
        <begin position="1368"/>
        <end position="1419"/>
    </location>
</feature>
<proteinExistence type="predicted"/>
<evidence type="ECO:0000259" key="2">
    <source>
        <dbReference type="SMART" id="SM00382"/>
    </source>
</evidence>
<dbReference type="PANTHER" id="PTHR24114:SF2">
    <property type="entry name" value="F-BOX DOMAIN-CONTAINING PROTEIN-RELATED"/>
    <property type="match status" value="1"/>
</dbReference>
<dbReference type="SMART" id="SM00382">
    <property type="entry name" value="AAA"/>
    <property type="match status" value="1"/>
</dbReference>
<dbReference type="Gene3D" id="3.80.10.10">
    <property type="entry name" value="Ribonuclease Inhibitor"/>
    <property type="match status" value="1"/>
</dbReference>
<sequence length="1496" mass="155537">MAEEGEATGGRDPATCPSDVQMTAEALQSAVASVAGALKPVSLQATLPHAAVLRGDCGLRWLDLSGNSLGDAGVAAVLSAAAKSRVLLGLDLSRNGVGQAGHRTCEAITRRGGLLDANASLRQLRLGSNGLGDAAVALIVVALCEARPAAPASAWEGAASCLARVRRAAPQGRPTDPRLPAAGPSAGRARRAAPRKGGRESPQAPLVPSTRLAVLDLRNNGIGSGAPSTSVAGSAPSAAQPSSARSAAVVARIQAFARDATSSFGYSAPGLSAAERALLRLLGSKGGGTLRELCLQGNCLGGEFGLRAADALRARAAASRATRLWFLRLAGNSAVAPRDRRRIASVLRHAREAWVLHRANALGLSSRELDAWTGTAAVREPAGRPDEASAESQRVSSAAPSAGTPTPPSTADASAAKKDDAAAPGSQPAAQVDAGSRGEPAAEGDTARPQSAARRTGVRFEVAVEAHSPSPFSSQLPHPADRGGPTAVMSSELEPSGQAQVLPAHSRDASMPELIARGSTDDDLDREDQEPATVVVLGATPLACPVMVPDGGVGLSALEPIAVEQERAAVWTAMAAVHAHVEFDIGFASWDALQTTLSGAAAVRVLHLMAHGSDPGQPALLGLEQADGRAVIKGVHHLKETLKAVCLARPDGRIPVGLAFVNSCNSEEIGEALVEAGVPHVIAVRRGSKVADEAGPPFVNMLYKHLADGANVSTAFALARRCVATMPSLPQAAREEQQHVFTLLPRMEESYRFERIKDRLIERLHERGHAAANDTNYWMFNGCCAAPQHHDRPIFAPPARRSRGAWPAQAKLPLVRKLSAELRIGPDLPALASPRGAAVASRAARLPATFDPGHEGGSEGSGASSDGCCSMDPPPAASLGPVGSAASLVPSATSAEQTDDAAGAVIPGLAGALVRGAPFPHRLLVVPAGVFEDFGRDFSSRRGRLPPVIADGFPFCGRRVQTCNLLSRLLGTERVTSGTARSATGSTRVAITGAAGVGKSSLLRFACEHLALRRSFGAFSGGVFFAQLEACDTALAAAMRIAEALFGDVRTAELLAAYRRNRESEAWRPAMQRAVLAASPSHGKGGRAEADQKHDPATREPGRSLEPTDTVVQRRGLRGRSTTLPDPVPATGRAEGASRGRSPDLLSADRVGSLRDEAGIPSRGRSRVSKGALAHSRFAGSSPSRSRSRATDARARREAADSETASALAVAFALVLQPLHCLLALDNTDLVPRELLQGLERELNTAGARNVAIIISCRTLTPAAREPAPTDTSLVGDSRLHAEGPWRDNEFELGNLSTFDSNQLLRSRLGADSTLSASGLMTMFQSSMGNPRSMVRAAAAFRDSKMRQQRMREEEEASFAFAAARHAAGSPDRWRMQPIFRPTASPADPAARRGDSGRPRGASPSRGSAGPDSARSGSQTNPFAAAFALERTVAKTLRRTARESPPAAAQRDADHVSGSRGPASGPASATAAGAISRSVSTNDASTRLPLGFRTWH</sequence>
<dbReference type="SMART" id="SM00368">
    <property type="entry name" value="LRR_RI"/>
    <property type="match status" value="4"/>
</dbReference>
<evidence type="ECO:0000313" key="3">
    <source>
        <dbReference type="EMBL" id="CAD8569557.1"/>
    </source>
</evidence>
<dbReference type="EMBL" id="HBET01020506">
    <property type="protein sequence ID" value="CAD8569557.1"/>
    <property type="molecule type" value="Transcribed_RNA"/>
</dbReference>
<feature type="compositionally biased region" description="Low complexity" evidence="1">
    <location>
        <begin position="861"/>
        <end position="870"/>
    </location>
</feature>
<feature type="region of interest" description="Disordered" evidence="1">
    <location>
        <begin position="1078"/>
        <end position="1198"/>
    </location>
</feature>
<dbReference type="InterPro" id="IPR001611">
    <property type="entry name" value="Leu-rich_rpt"/>
</dbReference>
<dbReference type="InterPro" id="IPR003593">
    <property type="entry name" value="AAA+_ATPase"/>
</dbReference>
<feature type="compositionally biased region" description="Basic and acidic residues" evidence="1">
    <location>
        <begin position="1189"/>
        <end position="1198"/>
    </location>
</feature>
<name>A0A7S0K5D1_CAFRO</name>